<keyword evidence="4" id="KW-0413">Isomerase</keyword>
<protein>
    <recommendedName>
        <fullName evidence="3">glucose-6-phosphate 1-epimerase</fullName>
        <ecNumber evidence="3">5.1.3.15</ecNumber>
    </recommendedName>
</protein>
<evidence type="ECO:0000313" key="6">
    <source>
        <dbReference type="Proteomes" id="UP001221909"/>
    </source>
</evidence>
<gene>
    <name evidence="5" type="ORF">PTQ27_03050</name>
</gene>
<organism evidence="5 6">
    <name type="scientific">Mannheimia cairinae</name>
    <dbReference type="NCBI Taxonomy" id="3025936"/>
    <lineage>
        <taxon>Bacteria</taxon>
        <taxon>Pseudomonadati</taxon>
        <taxon>Pseudomonadota</taxon>
        <taxon>Gammaproteobacteria</taxon>
        <taxon>Pasteurellales</taxon>
        <taxon>Pasteurellaceae</taxon>
        <taxon>Mannheimia</taxon>
    </lineage>
</organism>
<dbReference type="SUPFAM" id="SSF74650">
    <property type="entry name" value="Galactose mutarotase-like"/>
    <property type="match status" value="1"/>
</dbReference>
<dbReference type="InterPro" id="IPR011013">
    <property type="entry name" value="Gal_mutarotase_sf_dom"/>
</dbReference>
<dbReference type="PIRSF" id="PIRSF016020">
    <property type="entry name" value="PHexose_mutarotase"/>
    <property type="match status" value="1"/>
</dbReference>
<keyword evidence="6" id="KW-1185">Reference proteome</keyword>
<name>A0ABT5MPN3_9PAST</name>
<evidence type="ECO:0000313" key="5">
    <source>
        <dbReference type="EMBL" id="MDD0823449.1"/>
    </source>
</evidence>
<dbReference type="Pfam" id="PF01263">
    <property type="entry name" value="Aldose_epim"/>
    <property type="match status" value="1"/>
</dbReference>
<dbReference type="InterPro" id="IPR014718">
    <property type="entry name" value="GH-type_carb-bd"/>
</dbReference>
<evidence type="ECO:0000256" key="1">
    <source>
        <dbReference type="ARBA" id="ARBA00001096"/>
    </source>
</evidence>
<comment type="catalytic activity">
    <reaction evidence="1">
        <text>alpha-D-glucose 6-phosphate = beta-D-glucose 6-phosphate</text>
        <dbReference type="Rhea" id="RHEA:16249"/>
        <dbReference type="ChEBI" id="CHEBI:58225"/>
        <dbReference type="ChEBI" id="CHEBI:58247"/>
        <dbReference type="EC" id="5.1.3.15"/>
    </reaction>
</comment>
<dbReference type="EC" id="5.1.3.15" evidence="3"/>
<evidence type="ECO:0000256" key="3">
    <source>
        <dbReference type="ARBA" id="ARBA00012083"/>
    </source>
</evidence>
<evidence type="ECO:0000256" key="2">
    <source>
        <dbReference type="ARBA" id="ARBA00005866"/>
    </source>
</evidence>
<dbReference type="RefSeq" id="WP_273749514.1">
    <property type="nucleotide sequence ID" value="NZ_JAQSJE010000002.1"/>
</dbReference>
<dbReference type="PANTHER" id="PTHR11122:SF13">
    <property type="entry name" value="GLUCOSE-6-PHOSPHATE 1-EPIMERASE"/>
    <property type="match status" value="1"/>
</dbReference>
<dbReference type="Proteomes" id="UP001221909">
    <property type="component" value="Unassembled WGS sequence"/>
</dbReference>
<dbReference type="PANTHER" id="PTHR11122">
    <property type="entry name" value="APOSPORY-ASSOCIATED PROTEIN C-RELATED"/>
    <property type="match status" value="1"/>
</dbReference>
<dbReference type="EMBL" id="JAQSJE010000002">
    <property type="protein sequence ID" value="MDD0823449.1"/>
    <property type="molecule type" value="Genomic_DNA"/>
</dbReference>
<accession>A0ABT5MPN3</accession>
<sequence length="262" mass="29412">MSDFSIKSISPELNIVKYNELAILEVNHPKAKAKIALQGAQLLSWQPYNATQDVLWLSDIEPFKIGTAIRGGVPICYPWFGNVKTPAHGTARISEWSLVEHSYSEDYIRLVFALENDAKIEMMLGESCTLNFTHLGADPAQLALHTYFNIGDINKLEVEGLPTSCFDKLTNQQVDVPSPRIIQENVDCIYAAQAVNFIQDFANQRTIKVEHINATETVLWNPWHKPTGGMSENAYQKMVCVETARLNTLLQQNDTMSVKISL</sequence>
<comment type="caution">
    <text evidence="5">The sequence shown here is derived from an EMBL/GenBank/DDBJ whole genome shotgun (WGS) entry which is preliminary data.</text>
</comment>
<proteinExistence type="inferred from homology"/>
<reference evidence="5 6" key="1">
    <citation type="submission" date="2023-02" db="EMBL/GenBank/DDBJ databases">
        <title>Mannheimia cairiniae sp. nov., a novel species of Mannheimia obtained from moscovy ducks (Cairina moschata) and reclassification of Mannheimia ovis as heterotypic synonym of Mannheimia pernigra.</title>
        <authorList>
            <person name="Christensen H."/>
        </authorList>
    </citation>
    <scope>NUCLEOTIDE SEQUENCE [LARGE SCALE GENOMIC DNA]</scope>
    <source>
        <strain evidence="5 6">AT1</strain>
    </source>
</reference>
<dbReference type="Gene3D" id="2.70.98.10">
    <property type="match status" value="1"/>
</dbReference>
<dbReference type="CDD" id="cd09020">
    <property type="entry name" value="D-hex-6-P-epi_like"/>
    <property type="match status" value="1"/>
</dbReference>
<dbReference type="InterPro" id="IPR008183">
    <property type="entry name" value="Aldose_1/G6P_1-epimerase"/>
</dbReference>
<evidence type="ECO:0000256" key="4">
    <source>
        <dbReference type="ARBA" id="ARBA00023235"/>
    </source>
</evidence>
<dbReference type="InterPro" id="IPR025532">
    <property type="entry name" value="G6P_1-epimerase"/>
</dbReference>
<comment type="similarity">
    <text evidence="2">Belongs to the glucose-6-phosphate 1-epimerase family.</text>
</comment>